<evidence type="ECO:0000313" key="2">
    <source>
        <dbReference type="EMBL" id="KAK5785432.1"/>
    </source>
</evidence>
<dbReference type="InterPro" id="IPR000477">
    <property type="entry name" value="RT_dom"/>
</dbReference>
<gene>
    <name evidence="2" type="ORF">PVK06_040016</name>
</gene>
<evidence type="ECO:0000259" key="1">
    <source>
        <dbReference type="Pfam" id="PF00078"/>
    </source>
</evidence>
<name>A0ABR0N521_GOSAR</name>
<evidence type="ECO:0000313" key="3">
    <source>
        <dbReference type="Proteomes" id="UP001358586"/>
    </source>
</evidence>
<comment type="caution">
    <text evidence="2">The sequence shown here is derived from an EMBL/GenBank/DDBJ whole genome shotgun (WGS) entry which is preliminary data.</text>
</comment>
<dbReference type="InterPro" id="IPR052343">
    <property type="entry name" value="Retrotransposon-Effector_Assoc"/>
</dbReference>
<accession>A0ABR0N521</accession>
<feature type="domain" description="Reverse transcriptase" evidence="1">
    <location>
        <begin position="3"/>
        <end position="130"/>
    </location>
</feature>
<sequence>MVKLISQNQSSFILGKDIVDNIKVAQEVVHSWRNFRGNKCGMTMKIDLENDYDRISWDFLRDTLLMAGILEQLISVILHCISSTSPQVLWSVTLTNAFQLSRGIRQGDPLSPYLFVHCMERLGHIIEEATVNGSWNPLFLSSRGPFCLKFSLLITLCCFVKLVGIKLLCQVDDLGCYLGMPLFHNRATVHTFDFIVSKDKGNLHYEEIEWQTLFVILCWLLWKNRNECVFFNSHSSIGAIVDTGYMWAKSYRDLDVQMKSLGTMGSLSSRISLVTDWIKLNSDGAVSNLE</sequence>
<dbReference type="EMBL" id="JARKNE010000011">
    <property type="protein sequence ID" value="KAK5785432.1"/>
    <property type="molecule type" value="Genomic_DNA"/>
</dbReference>
<dbReference type="PANTHER" id="PTHR46890">
    <property type="entry name" value="NON-LTR RETROLELEMENT REVERSE TRANSCRIPTASE-LIKE PROTEIN-RELATED"/>
    <property type="match status" value="1"/>
</dbReference>
<protein>
    <recommendedName>
        <fullName evidence="1">Reverse transcriptase domain-containing protein</fullName>
    </recommendedName>
</protein>
<proteinExistence type="predicted"/>
<keyword evidence="3" id="KW-1185">Reference proteome</keyword>
<dbReference type="Pfam" id="PF00078">
    <property type="entry name" value="RVT_1"/>
    <property type="match status" value="1"/>
</dbReference>
<dbReference type="PANTHER" id="PTHR46890:SF48">
    <property type="entry name" value="RNA-DIRECTED DNA POLYMERASE"/>
    <property type="match status" value="1"/>
</dbReference>
<reference evidence="2 3" key="1">
    <citation type="submission" date="2023-03" db="EMBL/GenBank/DDBJ databases">
        <title>WGS of Gossypium arboreum.</title>
        <authorList>
            <person name="Yu D."/>
        </authorList>
    </citation>
    <scope>NUCLEOTIDE SEQUENCE [LARGE SCALE GENOMIC DNA]</scope>
    <source>
        <tissue evidence="2">Leaf</tissue>
    </source>
</reference>
<organism evidence="2 3">
    <name type="scientific">Gossypium arboreum</name>
    <name type="common">Tree cotton</name>
    <name type="synonym">Gossypium nanking</name>
    <dbReference type="NCBI Taxonomy" id="29729"/>
    <lineage>
        <taxon>Eukaryota</taxon>
        <taxon>Viridiplantae</taxon>
        <taxon>Streptophyta</taxon>
        <taxon>Embryophyta</taxon>
        <taxon>Tracheophyta</taxon>
        <taxon>Spermatophyta</taxon>
        <taxon>Magnoliopsida</taxon>
        <taxon>eudicotyledons</taxon>
        <taxon>Gunneridae</taxon>
        <taxon>Pentapetalae</taxon>
        <taxon>rosids</taxon>
        <taxon>malvids</taxon>
        <taxon>Malvales</taxon>
        <taxon>Malvaceae</taxon>
        <taxon>Malvoideae</taxon>
        <taxon>Gossypium</taxon>
    </lineage>
</organism>
<dbReference type="Proteomes" id="UP001358586">
    <property type="component" value="Chromosome 11"/>
</dbReference>